<dbReference type="SMART" id="SM00195">
    <property type="entry name" value="DSPc"/>
    <property type="match status" value="1"/>
</dbReference>
<feature type="domain" description="Tyrosine-protein phosphatase" evidence="5">
    <location>
        <begin position="55"/>
        <end position="210"/>
    </location>
</feature>
<dbReference type="SUPFAM" id="SSF52799">
    <property type="entry name" value="(Phosphotyrosine protein) phosphatases II"/>
    <property type="match status" value="1"/>
</dbReference>
<accession>A0A0D2EGY2</accession>
<dbReference type="GO" id="GO:0017017">
    <property type="term" value="F:MAP kinase tyrosine/serine/threonine phosphatase activity"/>
    <property type="evidence" value="ECO:0007669"/>
    <property type="project" value="TreeGrafter"/>
</dbReference>
<organism evidence="7 8">
    <name type="scientific">Phialophora macrospora</name>
    <dbReference type="NCBI Taxonomy" id="1851006"/>
    <lineage>
        <taxon>Eukaryota</taxon>
        <taxon>Fungi</taxon>
        <taxon>Dikarya</taxon>
        <taxon>Ascomycota</taxon>
        <taxon>Pezizomycotina</taxon>
        <taxon>Eurotiomycetes</taxon>
        <taxon>Chaetothyriomycetidae</taxon>
        <taxon>Chaetothyriales</taxon>
        <taxon>Herpotrichiellaceae</taxon>
        <taxon>Phialophora</taxon>
    </lineage>
</organism>
<dbReference type="EMBL" id="KN846956">
    <property type="protein sequence ID" value="KIW73612.1"/>
    <property type="molecule type" value="Genomic_DNA"/>
</dbReference>
<dbReference type="InterPro" id="IPR000340">
    <property type="entry name" value="Dual-sp_phosphatase_cat-dom"/>
</dbReference>
<feature type="domain" description="Tyrosine specific protein phosphatases" evidence="6">
    <location>
        <begin position="129"/>
        <end position="188"/>
    </location>
</feature>
<dbReference type="GO" id="GO:0008330">
    <property type="term" value="F:protein tyrosine/threonine phosphatase activity"/>
    <property type="evidence" value="ECO:0007669"/>
    <property type="project" value="TreeGrafter"/>
</dbReference>
<dbReference type="PANTHER" id="PTHR10159:SF519">
    <property type="entry name" value="DUAL SPECIFICITY PROTEIN PHOSPHATASE MPK3"/>
    <property type="match status" value="1"/>
</dbReference>
<evidence type="ECO:0000313" key="7">
    <source>
        <dbReference type="EMBL" id="KIW73612.1"/>
    </source>
</evidence>
<evidence type="ECO:0000256" key="4">
    <source>
        <dbReference type="ARBA" id="ARBA00022912"/>
    </source>
</evidence>
<gene>
    <name evidence="7" type="ORF">PV04_01715</name>
</gene>
<keyword evidence="3" id="KW-0378">Hydrolase</keyword>
<sequence>MMLTLSPPGSFRSKQLRVNNVVSKPLPIRSSLTATTTLKMPGPCAGPSTTTAPLIPDKILSNLYLSDVHTAAAVLSPNYSAPGLDRPKIKYILSVIENPDKQPKVPPGRESEFVLKLISIRDMPNCDLLSILKEVCTFIGTSLKNNDGGVLVHCQKGISRSAAVVIAFIMEEMNLSYDTAFRYVRSIRSKARPNAGFQQQLILWSTLCYNIHDEEGNEKPEYVAWKAENEEQIKKLGPRWLG</sequence>
<dbReference type="GO" id="GO:0033550">
    <property type="term" value="F:MAP kinase tyrosine phosphatase activity"/>
    <property type="evidence" value="ECO:0007669"/>
    <property type="project" value="TreeGrafter"/>
</dbReference>
<name>A0A0D2EGY2_9EURO</name>
<dbReference type="GO" id="GO:0043409">
    <property type="term" value="P:negative regulation of MAPK cascade"/>
    <property type="evidence" value="ECO:0007669"/>
    <property type="project" value="TreeGrafter"/>
</dbReference>
<proteinExistence type="inferred from homology"/>
<dbReference type="PROSITE" id="PS00383">
    <property type="entry name" value="TYR_PHOSPHATASE_1"/>
    <property type="match status" value="1"/>
</dbReference>
<dbReference type="GO" id="GO:0005737">
    <property type="term" value="C:cytoplasm"/>
    <property type="evidence" value="ECO:0007669"/>
    <property type="project" value="TreeGrafter"/>
</dbReference>
<dbReference type="CDD" id="cd14498">
    <property type="entry name" value="DSP"/>
    <property type="match status" value="1"/>
</dbReference>
<dbReference type="Proteomes" id="UP000054266">
    <property type="component" value="Unassembled WGS sequence"/>
</dbReference>
<dbReference type="PROSITE" id="PS50054">
    <property type="entry name" value="TYR_PHOSPHATASE_DUAL"/>
    <property type="match status" value="1"/>
</dbReference>
<dbReference type="InterPro" id="IPR029021">
    <property type="entry name" value="Prot-tyrosine_phosphatase-like"/>
</dbReference>
<dbReference type="STRING" id="5601.A0A0D2EGY2"/>
<evidence type="ECO:0000313" key="8">
    <source>
        <dbReference type="Proteomes" id="UP000054266"/>
    </source>
</evidence>
<dbReference type="EC" id="3.1.3.48" evidence="2"/>
<keyword evidence="4" id="KW-0904">Protein phosphatase</keyword>
<evidence type="ECO:0000256" key="1">
    <source>
        <dbReference type="ARBA" id="ARBA00008601"/>
    </source>
</evidence>
<evidence type="ECO:0000256" key="3">
    <source>
        <dbReference type="ARBA" id="ARBA00022801"/>
    </source>
</evidence>
<evidence type="ECO:0000256" key="2">
    <source>
        <dbReference type="ARBA" id="ARBA00013064"/>
    </source>
</evidence>
<evidence type="ECO:0000259" key="5">
    <source>
        <dbReference type="PROSITE" id="PS50054"/>
    </source>
</evidence>
<dbReference type="HOGENOM" id="CLU_027074_11_7_1"/>
<dbReference type="PROSITE" id="PS50056">
    <property type="entry name" value="TYR_PHOSPHATASE_2"/>
    <property type="match status" value="1"/>
</dbReference>
<dbReference type="InterPro" id="IPR020422">
    <property type="entry name" value="TYR_PHOSPHATASE_DUAL_dom"/>
</dbReference>
<dbReference type="AlphaFoldDB" id="A0A0D2EGY2"/>
<reference evidence="7 8" key="1">
    <citation type="submission" date="2015-01" db="EMBL/GenBank/DDBJ databases">
        <title>The Genome Sequence of Capronia semiimmersa CBS27337.</title>
        <authorList>
            <consortium name="The Broad Institute Genomics Platform"/>
            <person name="Cuomo C."/>
            <person name="de Hoog S."/>
            <person name="Gorbushina A."/>
            <person name="Stielow B."/>
            <person name="Teixiera M."/>
            <person name="Abouelleil A."/>
            <person name="Chapman S.B."/>
            <person name="Priest M."/>
            <person name="Young S.K."/>
            <person name="Wortman J."/>
            <person name="Nusbaum C."/>
            <person name="Birren B."/>
        </authorList>
    </citation>
    <scope>NUCLEOTIDE SEQUENCE [LARGE SCALE GENOMIC DNA]</scope>
    <source>
        <strain evidence="7 8">CBS 27337</strain>
    </source>
</reference>
<dbReference type="Pfam" id="PF00782">
    <property type="entry name" value="DSPc"/>
    <property type="match status" value="1"/>
</dbReference>
<keyword evidence="8" id="KW-1185">Reference proteome</keyword>
<evidence type="ECO:0000259" key="6">
    <source>
        <dbReference type="PROSITE" id="PS50056"/>
    </source>
</evidence>
<dbReference type="InterPro" id="IPR000387">
    <property type="entry name" value="Tyr_Pase_dom"/>
</dbReference>
<dbReference type="PANTHER" id="PTHR10159">
    <property type="entry name" value="DUAL SPECIFICITY PROTEIN PHOSPHATASE"/>
    <property type="match status" value="1"/>
</dbReference>
<dbReference type="Gene3D" id="3.90.190.10">
    <property type="entry name" value="Protein tyrosine phosphatase superfamily"/>
    <property type="match status" value="1"/>
</dbReference>
<protein>
    <recommendedName>
        <fullName evidence="2">protein-tyrosine-phosphatase</fullName>
        <ecNumber evidence="2">3.1.3.48</ecNumber>
    </recommendedName>
</protein>
<dbReference type="InterPro" id="IPR016130">
    <property type="entry name" value="Tyr_Pase_AS"/>
</dbReference>
<comment type="similarity">
    <text evidence="1">Belongs to the protein-tyrosine phosphatase family. Non-receptor class dual specificity subfamily.</text>
</comment>